<dbReference type="EMBL" id="JADCNL010000009">
    <property type="protein sequence ID" value="KAG0467333.1"/>
    <property type="molecule type" value="Genomic_DNA"/>
</dbReference>
<organism evidence="2 3">
    <name type="scientific">Vanilla planifolia</name>
    <name type="common">Vanilla</name>
    <dbReference type="NCBI Taxonomy" id="51239"/>
    <lineage>
        <taxon>Eukaryota</taxon>
        <taxon>Viridiplantae</taxon>
        <taxon>Streptophyta</taxon>
        <taxon>Embryophyta</taxon>
        <taxon>Tracheophyta</taxon>
        <taxon>Spermatophyta</taxon>
        <taxon>Magnoliopsida</taxon>
        <taxon>Liliopsida</taxon>
        <taxon>Asparagales</taxon>
        <taxon>Orchidaceae</taxon>
        <taxon>Vanilloideae</taxon>
        <taxon>Vanilleae</taxon>
        <taxon>Vanilla</taxon>
    </lineage>
</organism>
<gene>
    <name evidence="2" type="ORF">HPP92_018913</name>
</gene>
<dbReference type="AlphaFoldDB" id="A0A835UMU8"/>
<feature type="region of interest" description="Disordered" evidence="1">
    <location>
        <begin position="18"/>
        <end position="48"/>
    </location>
</feature>
<evidence type="ECO:0000313" key="3">
    <source>
        <dbReference type="Proteomes" id="UP000636800"/>
    </source>
</evidence>
<evidence type="ECO:0000313" key="2">
    <source>
        <dbReference type="EMBL" id="KAG0467333.1"/>
    </source>
</evidence>
<accession>A0A835UMU8</accession>
<sequence length="160" mass="17687">MNLRLVFYNCRDGRETMKRGRSESKVSEAIRNRSSSQDRVSRKRKLPAMEASSNIPEMTETCRPVGVFEFPWQSEAGSLAPELEGFSLRDVFFSSLVDGCSASIGFPGDRISPPRSSPIVLPVDKDESCPSDDDSDGVDCIWSCALSQPLSVVHYKTFGV</sequence>
<comment type="caution">
    <text evidence="2">The sequence shown here is derived from an EMBL/GenBank/DDBJ whole genome shotgun (WGS) entry which is preliminary data.</text>
</comment>
<evidence type="ECO:0000256" key="1">
    <source>
        <dbReference type="SAM" id="MobiDB-lite"/>
    </source>
</evidence>
<keyword evidence="3" id="KW-1185">Reference proteome</keyword>
<reference evidence="2 3" key="1">
    <citation type="journal article" date="2020" name="Nat. Food">
        <title>A phased Vanilla planifolia genome enables genetic improvement of flavour and production.</title>
        <authorList>
            <person name="Hasing T."/>
            <person name="Tang H."/>
            <person name="Brym M."/>
            <person name="Khazi F."/>
            <person name="Huang T."/>
            <person name="Chambers A.H."/>
        </authorList>
    </citation>
    <scope>NUCLEOTIDE SEQUENCE [LARGE SCALE GENOMIC DNA]</scope>
    <source>
        <tissue evidence="2">Leaf</tissue>
    </source>
</reference>
<dbReference type="Proteomes" id="UP000636800">
    <property type="component" value="Unassembled WGS sequence"/>
</dbReference>
<feature type="compositionally biased region" description="Basic and acidic residues" evidence="1">
    <location>
        <begin position="18"/>
        <end position="31"/>
    </location>
</feature>
<protein>
    <submittedName>
        <fullName evidence="2">Uncharacterized protein</fullName>
    </submittedName>
</protein>
<proteinExistence type="predicted"/>
<name>A0A835UMU8_VANPL</name>